<dbReference type="PROSITE" id="PS50885">
    <property type="entry name" value="HAMP"/>
    <property type="match status" value="1"/>
</dbReference>
<gene>
    <name evidence="15" type="ORF">GCM10010913_33710</name>
</gene>
<keyword evidence="7" id="KW-0418">Kinase</keyword>
<keyword evidence="5 13" id="KW-0812">Transmembrane</keyword>
<evidence type="ECO:0000256" key="11">
    <source>
        <dbReference type="ARBA" id="ARBA00023136"/>
    </source>
</evidence>
<accession>A0ABQ1W378</accession>
<dbReference type="InterPro" id="IPR003660">
    <property type="entry name" value="HAMP_dom"/>
</dbReference>
<evidence type="ECO:0000256" key="6">
    <source>
        <dbReference type="ARBA" id="ARBA00022741"/>
    </source>
</evidence>
<feature type="domain" description="HAMP" evidence="14">
    <location>
        <begin position="299"/>
        <end position="351"/>
    </location>
</feature>
<keyword evidence="2" id="KW-1003">Cell membrane</keyword>
<keyword evidence="10" id="KW-0902">Two-component regulatory system</keyword>
<dbReference type="SUPFAM" id="SSF55874">
    <property type="entry name" value="ATPase domain of HSP90 chaperone/DNA topoisomerase II/histidine kinase"/>
    <property type="match status" value="1"/>
</dbReference>
<dbReference type="InterPro" id="IPR003594">
    <property type="entry name" value="HATPase_dom"/>
</dbReference>
<dbReference type="PANTHER" id="PTHR34220">
    <property type="entry name" value="SENSOR HISTIDINE KINASE YPDA"/>
    <property type="match status" value="1"/>
</dbReference>
<keyword evidence="11 13" id="KW-0472">Membrane</keyword>
<reference evidence="16" key="1">
    <citation type="journal article" date="2019" name="Int. J. Syst. Evol. Microbiol.">
        <title>The Global Catalogue of Microorganisms (GCM) 10K type strain sequencing project: providing services to taxonomists for standard genome sequencing and annotation.</title>
        <authorList>
            <consortium name="The Broad Institute Genomics Platform"/>
            <consortium name="The Broad Institute Genome Sequencing Center for Infectious Disease"/>
            <person name="Wu L."/>
            <person name="Ma J."/>
        </authorList>
    </citation>
    <scope>NUCLEOTIDE SEQUENCE [LARGE SCALE GENOMIC DNA]</scope>
    <source>
        <strain evidence="16">CGMCC 1.15420</strain>
    </source>
</reference>
<evidence type="ECO:0000313" key="16">
    <source>
        <dbReference type="Proteomes" id="UP000608420"/>
    </source>
</evidence>
<protein>
    <recommendedName>
        <fullName evidence="14">HAMP domain-containing protein</fullName>
    </recommendedName>
</protein>
<evidence type="ECO:0000259" key="14">
    <source>
        <dbReference type="PROSITE" id="PS50885"/>
    </source>
</evidence>
<evidence type="ECO:0000256" key="8">
    <source>
        <dbReference type="ARBA" id="ARBA00022840"/>
    </source>
</evidence>
<keyword evidence="12" id="KW-0175">Coiled coil</keyword>
<dbReference type="InterPro" id="IPR036890">
    <property type="entry name" value="HATPase_C_sf"/>
</dbReference>
<dbReference type="InterPro" id="IPR010559">
    <property type="entry name" value="Sig_transdc_His_kin_internal"/>
</dbReference>
<evidence type="ECO:0000256" key="9">
    <source>
        <dbReference type="ARBA" id="ARBA00022989"/>
    </source>
</evidence>
<evidence type="ECO:0000256" key="10">
    <source>
        <dbReference type="ARBA" id="ARBA00023012"/>
    </source>
</evidence>
<keyword evidence="9 13" id="KW-1133">Transmembrane helix</keyword>
<dbReference type="CDD" id="cd06225">
    <property type="entry name" value="HAMP"/>
    <property type="match status" value="1"/>
</dbReference>
<dbReference type="InterPro" id="IPR050640">
    <property type="entry name" value="Bact_2-comp_sensor_kinase"/>
</dbReference>
<evidence type="ECO:0000256" key="2">
    <source>
        <dbReference type="ARBA" id="ARBA00022475"/>
    </source>
</evidence>
<keyword evidence="16" id="KW-1185">Reference proteome</keyword>
<dbReference type="Pfam" id="PF00672">
    <property type="entry name" value="HAMP"/>
    <property type="match status" value="1"/>
</dbReference>
<proteinExistence type="predicted"/>
<evidence type="ECO:0000256" key="13">
    <source>
        <dbReference type="SAM" id="Phobius"/>
    </source>
</evidence>
<keyword evidence="3" id="KW-0597">Phosphoprotein</keyword>
<evidence type="ECO:0000256" key="12">
    <source>
        <dbReference type="SAM" id="Coils"/>
    </source>
</evidence>
<dbReference type="Gene3D" id="6.10.340.10">
    <property type="match status" value="1"/>
</dbReference>
<dbReference type="SMART" id="SM00304">
    <property type="entry name" value="HAMP"/>
    <property type="match status" value="1"/>
</dbReference>
<keyword evidence="8" id="KW-0067">ATP-binding</keyword>
<evidence type="ECO:0000256" key="1">
    <source>
        <dbReference type="ARBA" id="ARBA00004651"/>
    </source>
</evidence>
<dbReference type="EMBL" id="BMIW01000027">
    <property type="protein sequence ID" value="GGG09168.1"/>
    <property type="molecule type" value="Genomic_DNA"/>
</dbReference>
<keyword evidence="4" id="KW-0808">Transferase</keyword>
<comment type="caution">
    <text evidence="15">The sequence shown here is derived from an EMBL/GenBank/DDBJ whole genome shotgun (WGS) entry which is preliminary data.</text>
</comment>
<dbReference type="Gene3D" id="3.30.565.10">
    <property type="entry name" value="Histidine kinase-like ATPase, C-terminal domain"/>
    <property type="match status" value="1"/>
</dbReference>
<name>A0ABQ1W378_9BACL</name>
<comment type="subcellular location">
    <subcellularLocation>
        <location evidence="1">Cell membrane</location>
        <topology evidence="1">Multi-pass membrane protein</topology>
    </subcellularLocation>
</comment>
<dbReference type="Pfam" id="PF02518">
    <property type="entry name" value="HATPase_c"/>
    <property type="match status" value="1"/>
</dbReference>
<evidence type="ECO:0000256" key="4">
    <source>
        <dbReference type="ARBA" id="ARBA00022679"/>
    </source>
</evidence>
<dbReference type="PANTHER" id="PTHR34220:SF11">
    <property type="entry name" value="SENSOR PROTEIN KINASE HPTS"/>
    <property type="match status" value="1"/>
</dbReference>
<sequence>MREALKCMFKLTYYRRIQLSFLLLIFIPLIAVSTVSFLLIRSSMVEKLQLSNENFLNVMTEEMNKTVDDVTFASHFIVNDTNVRANLKSFADTKRLDNYQDYVLFTQIQDLFNLINTKPLNNNIRMYLVNRQNFLISSGTEDLTGITSSVDKLIKRVNLNEPEKLQWLGMTDSALGNRSYYIARVIYDSREKQYISVLLVSISEAYFTKQLRPIEFGKVAIFDSSGERIAGDEGLSLDNVNSDGSVRTVRNISKSSWNLVYEASEKEWAGQISRTFYMGLIAVILLFIVFSATSILIAKRLHSPIHKLQRVVRQFGLGNLDARLEVKGRDDIAELGNTLNTMLDQLQQLIHDIEQEQEQKRVMELEALFMQIRPHFLINTLNSIKCSLILSNDKLHSGIIDSLMSLLRAYLKVNEPTSLAEECKLLAHYVDIMKVRNEIPLKLVINLDPATEGLIVPKLILQPLVENAIVHGFVDHPSPRITVSSRQVADRVIIEVEDNGDGIEEELVGRLNRRLMFDDDDDSSYERVGLINVVQRLRLTFGEEAAMSMINRQEGGVTVTLCLPLGTHHVLQGGMNRCIE</sequence>
<feature type="transmembrane region" description="Helical" evidence="13">
    <location>
        <begin position="21"/>
        <end position="40"/>
    </location>
</feature>
<dbReference type="SMART" id="SM00387">
    <property type="entry name" value="HATPase_c"/>
    <property type="match status" value="1"/>
</dbReference>
<evidence type="ECO:0000313" key="15">
    <source>
        <dbReference type="EMBL" id="GGG09168.1"/>
    </source>
</evidence>
<evidence type="ECO:0000256" key="3">
    <source>
        <dbReference type="ARBA" id="ARBA00022553"/>
    </source>
</evidence>
<evidence type="ECO:0000256" key="7">
    <source>
        <dbReference type="ARBA" id="ARBA00022777"/>
    </source>
</evidence>
<feature type="coiled-coil region" evidence="12">
    <location>
        <begin position="336"/>
        <end position="366"/>
    </location>
</feature>
<evidence type="ECO:0000256" key="5">
    <source>
        <dbReference type="ARBA" id="ARBA00022692"/>
    </source>
</evidence>
<keyword evidence="6" id="KW-0547">Nucleotide-binding</keyword>
<organism evidence="15 16">
    <name type="scientific">Paenibacillus aceti</name>
    <dbReference type="NCBI Taxonomy" id="1820010"/>
    <lineage>
        <taxon>Bacteria</taxon>
        <taxon>Bacillati</taxon>
        <taxon>Bacillota</taxon>
        <taxon>Bacilli</taxon>
        <taxon>Bacillales</taxon>
        <taxon>Paenibacillaceae</taxon>
        <taxon>Paenibacillus</taxon>
    </lineage>
</organism>
<feature type="transmembrane region" description="Helical" evidence="13">
    <location>
        <begin position="276"/>
        <end position="298"/>
    </location>
</feature>
<dbReference type="SUPFAM" id="SSF158472">
    <property type="entry name" value="HAMP domain-like"/>
    <property type="match status" value="1"/>
</dbReference>
<dbReference type="Proteomes" id="UP000608420">
    <property type="component" value="Unassembled WGS sequence"/>
</dbReference>
<dbReference type="Pfam" id="PF06580">
    <property type="entry name" value="His_kinase"/>
    <property type="match status" value="1"/>
</dbReference>